<reference evidence="3" key="1">
    <citation type="submission" date="2023-07" db="EMBL/GenBank/DDBJ databases">
        <title>Bacterial whole genome sequence for Sphingobium sp. HBC34.</title>
        <authorList>
            <person name="Le V."/>
            <person name="Ko S.-R."/>
            <person name="Ahn C.-Y."/>
            <person name="Oh H.-M."/>
        </authorList>
    </citation>
    <scope>NUCLEOTIDE SEQUENCE</scope>
    <source>
        <strain evidence="3">HBC34</strain>
    </source>
</reference>
<evidence type="ECO:0000313" key="4">
    <source>
        <dbReference type="Proteomes" id="UP001176471"/>
    </source>
</evidence>
<accession>A0ABT8ZSQ6</accession>
<feature type="chain" id="PRO_5046038109" evidence="1">
    <location>
        <begin position="25"/>
        <end position="129"/>
    </location>
</feature>
<proteinExistence type="predicted"/>
<gene>
    <name evidence="3" type="ORF">Q4610_19405</name>
</gene>
<evidence type="ECO:0000313" key="3">
    <source>
        <dbReference type="EMBL" id="MDO7837216.1"/>
    </source>
</evidence>
<dbReference type="InterPro" id="IPR013766">
    <property type="entry name" value="Thioredoxin_domain"/>
</dbReference>
<dbReference type="InterPro" id="IPR036249">
    <property type="entry name" value="Thioredoxin-like_sf"/>
</dbReference>
<sequence>MRRLALSRLAALFVAMLVPQLSLAAVPAEFSETAFATAQALGRTIVIETYAYWCLPCRIQAPILDHLHSRDPFRQVMVLRIGEKAPSATWKRFRLHGFGNLVIFKGSREMARGTPTSESAIADLLSRGL</sequence>
<comment type="caution">
    <text evidence="3">The sequence shown here is derived from an EMBL/GenBank/DDBJ whole genome shotgun (WGS) entry which is preliminary data.</text>
</comment>
<keyword evidence="4" id="KW-1185">Reference proteome</keyword>
<name>A0ABT8ZSQ6_9SPHN</name>
<dbReference type="RefSeq" id="WP_304537516.1">
    <property type="nucleotide sequence ID" value="NZ_JAUQOM010000018.1"/>
</dbReference>
<dbReference type="EMBL" id="JAUQOM010000018">
    <property type="protein sequence ID" value="MDO7837216.1"/>
    <property type="molecule type" value="Genomic_DNA"/>
</dbReference>
<organism evidence="3 4">
    <name type="scientific">Sphingobium cyanobacteriorum</name>
    <dbReference type="NCBI Taxonomy" id="3063954"/>
    <lineage>
        <taxon>Bacteria</taxon>
        <taxon>Pseudomonadati</taxon>
        <taxon>Pseudomonadota</taxon>
        <taxon>Alphaproteobacteria</taxon>
        <taxon>Sphingomonadales</taxon>
        <taxon>Sphingomonadaceae</taxon>
        <taxon>Sphingobium</taxon>
    </lineage>
</organism>
<feature type="domain" description="Thioredoxin" evidence="2">
    <location>
        <begin position="12"/>
        <end position="129"/>
    </location>
</feature>
<evidence type="ECO:0000259" key="2">
    <source>
        <dbReference type="PROSITE" id="PS51352"/>
    </source>
</evidence>
<dbReference type="Proteomes" id="UP001176471">
    <property type="component" value="Unassembled WGS sequence"/>
</dbReference>
<evidence type="ECO:0000256" key="1">
    <source>
        <dbReference type="SAM" id="SignalP"/>
    </source>
</evidence>
<dbReference type="Gene3D" id="3.40.30.10">
    <property type="entry name" value="Glutaredoxin"/>
    <property type="match status" value="1"/>
</dbReference>
<dbReference type="PROSITE" id="PS51352">
    <property type="entry name" value="THIOREDOXIN_2"/>
    <property type="match status" value="1"/>
</dbReference>
<protein>
    <submittedName>
        <fullName evidence="3">Thioredoxin domain-containing protein</fullName>
    </submittedName>
</protein>
<feature type="signal peptide" evidence="1">
    <location>
        <begin position="1"/>
        <end position="24"/>
    </location>
</feature>
<dbReference type="SUPFAM" id="SSF52833">
    <property type="entry name" value="Thioredoxin-like"/>
    <property type="match status" value="1"/>
</dbReference>
<dbReference type="Pfam" id="PF00085">
    <property type="entry name" value="Thioredoxin"/>
    <property type="match status" value="1"/>
</dbReference>
<keyword evidence="1" id="KW-0732">Signal</keyword>